<evidence type="ECO:0000313" key="3">
    <source>
        <dbReference type="Proteomes" id="UP000248749"/>
    </source>
</evidence>
<feature type="signal peptide" evidence="1">
    <location>
        <begin position="1"/>
        <end position="30"/>
    </location>
</feature>
<reference evidence="2 3" key="1">
    <citation type="submission" date="2018-01" db="EMBL/GenBank/DDBJ databases">
        <title>Draft genome sequence of Salinispora sp. 13K206.</title>
        <authorList>
            <person name="Sahin N."/>
            <person name="Saygin H."/>
            <person name="Ay H."/>
        </authorList>
    </citation>
    <scope>NUCLEOTIDE SEQUENCE [LARGE SCALE GENOMIC DNA]</scope>
    <source>
        <strain evidence="2 3">13K206</strain>
    </source>
</reference>
<gene>
    <name evidence="2" type="ORF">C1I99_23185</name>
</gene>
<keyword evidence="3" id="KW-1185">Reference proteome</keyword>
<evidence type="ECO:0000256" key="1">
    <source>
        <dbReference type="SAM" id="SignalP"/>
    </source>
</evidence>
<dbReference type="EMBL" id="POUB01000202">
    <property type="protein sequence ID" value="PZF91623.1"/>
    <property type="molecule type" value="Genomic_DNA"/>
</dbReference>
<dbReference type="RefSeq" id="WP_111136332.1">
    <property type="nucleotide sequence ID" value="NZ_POUB01000202.1"/>
</dbReference>
<evidence type="ECO:0000313" key="2">
    <source>
        <dbReference type="EMBL" id="PZF91623.1"/>
    </source>
</evidence>
<dbReference type="Proteomes" id="UP000248749">
    <property type="component" value="Unassembled WGS sequence"/>
</dbReference>
<sequence length="381" mass="40238">MNPRTFRRAAVSLGIAATTLAAAVATPAYARPDHAAPAPVTVAASPVFTTIDGVARRVARAFADRSAMHRLSTSAANGPVDLLTVDVNGRLGGDLRSANQRLLAAKGLPGGTGSLLRLRLAHPDMRAALARGEAPLVAAAPTDDSATSVTAYDRSGGTLVLDAARVPRRPVLLVEVDTERALSAGLTMMREELGERGIGQAASVRPASGASTAEMTAVAGYWATKVDAIRLGDDQEPWIKGGAEIYNIVAGFGLDGKVKVDLVQMPYLDHDGTTYYPNQILVHFSSYKYNLADVVMMEDDGDTNYSALVKAIANALLVIVDGGAYAPLVNAILDAIPTSWYTDDPDFVDAWYTLATTSTGRKYGAAGNGWMDVTRYWVAEL</sequence>
<proteinExistence type="predicted"/>
<dbReference type="InterPro" id="IPR021452">
    <property type="entry name" value="DUF3103"/>
</dbReference>
<accession>A0A2W2DFX9</accession>
<dbReference type="AlphaFoldDB" id="A0A2W2DFX9"/>
<name>A0A2W2DFX9_9ACTN</name>
<keyword evidence="1" id="KW-0732">Signal</keyword>
<comment type="caution">
    <text evidence="2">The sequence shown here is derived from an EMBL/GenBank/DDBJ whole genome shotgun (WGS) entry which is preliminary data.</text>
</comment>
<dbReference type="Pfam" id="PF11301">
    <property type="entry name" value="DUF3103"/>
    <property type="match status" value="1"/>
</dbReference>
<dbReference type="OrthoDB" id="6190837at2"/>
<organism evidence="2 3">
    <name type="scientific">Micromonospora deserti</name>
    <dbReference type="NCBI Taxonomy" id="2070366"/>
    <lineage>
        <taxon>Bacteria</taxon>
        <taxon>Bacillati</taxon>
        <taxon>Actinomycetota</taxon>
        <taxon>Actinomycetes</taxon>
        <taxon>Micromonosporales</taxon>
        <taxon>Micromonosporaceae</taxon>
        <taxon>Micromonospora</taxon>
    </lineage>
</organism>
<feature type="chain" id="PRO_5015970350" evidence="1">
    <location>
        <begin position="31"/>
        <end position="381"/>
    </location>
</feature>
<protein>
    <submittedName>
        <fullName evidence="2">DUF3103 domain-containing protein</fullName>
    </submittedName>
</protein>